<keyword evidence="3" id="KW-1185">Reference proteome</keyword>
<evidence type="ECO:0000313" key="2">
    <source>
        <dbReference type="EMBL" id="KAK8244168.1"/>
    </source>
</evidence>
<feature type="compositionally biased region" description="Polar residues" evidence="1">
    <location>
        <begin position="253"/>
        <end position="263"/>
    </location>
</feature>
<evidence type="ECO:0000313" key="3">
    <source>
        <dbReference type="Proteomes" id="UP001492380"/>
    </source>
</evidence>
<name>A0ABR1Z0Q2_9PEZI</name>
<reference evidence="2 3" key="1">
    <citation type="submission" date="2024-04" db="EMBL/GenBank/DDBJ databases">
        <title>Phyllosticta paracitricarpa is synonymous to the EU quarantine fungus P. citricarpa based on phylogenomic analyses.</title>
        <authorList>
            <consortium name="Lawrence Berkeley National Laboratory"/>
            <person name="Van Ingen-Buijs V.A."/>
            <person name="Van Westerhoven A.C."/>
            <person name="Haridas S."/>
            <person name="Skiadas P."/>
            <person name="Martin F."/>
            <person name="Groenewald J.Z."/>
            <person name="Crous P.W."/>
            <person name="Seidl M.F."/>
        </authorList>
    </citation>
    <scope>NUCLEOTIDE SEQUENCE [LARGE SCALE GENOMIC DNA]</scope>
    <source>
        <strain evidence="2 3">CBS 123374</strain>
    </source>
</reference>
<feature type="region of interest" description="Disordered" evidence="1">
    <location>
        <begin position="1"/>
        <end position="120"/>
    </location>
</feature>
<comment type="caution">
    <text evidence="2">The sequence shown here is derived from an EMBL/GenBank/DDBJ whole genome shotgun (WGS) entry which is preliminary data.</text>
</comment>
<feature type="region of interest" description="Disordered" evidence="1">
    <location>
        <begin position="146"/>
        <end position="299"/>
    </location>
</feature>
<sequence>MARTTESPAAHDQPTSRDAVRIPRLTYRNRLPQDRSDSIEPVPKQASNEHSAFPGNERCADPEQRQVPAATSIEWSLVSRPAKPSCSAASTGKQNQPTGADAYTHRRSDSVATEKTAKRSKKRGISLLGFLAVKEPSANALEHYARQQQRQAEAKGSMSLAAMSHQKMPEGVPRVNTKWDGLPEAVKPRPGTSADRQSTARSFSTFSSSRLSTAKDSIRSKSTASTSTISTIDFAHTPRTPSVEDVSPRPGKLSSTRQDSGTGSAAMCSRSGGLTSGAVRTAQPHPNISEVAPWAEPPL</sequence>
<accession>A0ABR1Z0Q2</accession>
<proteinExistence type="predicted"/>
<gene>
    <name evidence="2" type="ORF">HDK90DRAFT_146754</name>
</gene>
<organism evidence="2 3">
    <name type="scientific">Phyllosticta capitalensis</name>
    <dbReference type="NCBI Taxonomy" id="121624"/>
    <lineage>
        <taxon>Eukaryota</taxon>
        <taxon>Fungi</taxon>
        <taxon>Dikarya</taxon>
        <taxon>Ascomycota</taxon>
        <taxon>Pezizomycotina</taxon>
        <taxon>Dothideomycetes</taxon>
        <taxon>Dothideomycetes incertae sedis</taxon>
        <taxon>Botryosphaeriales</taxon>
        <taxon>Phyllostictaceae</taxon>
        <taxon>Phyllosticta</taxon>
    </lineage>
</organism>
<feature type="compositionally biased region" description="Low complexity" evidence="1">
    <location>
        <begin position="199"/>
        <end position="232"/>
    </location>
</feature>
<dbReference type="EMBL" id="JBBWRZ010000002">
    <property type="protein sequence ID" value="KAK8244168.1"/>
    <property type="molecule type" value="Genomic_DNA"/>
</dbReference>
<protein>
    <submittedName>
        <fullName evidence="2">Uncharacterized protein</fullName>
    </submittedName>
</protein>
<evidence type="ECO:0000256" key="1">
    <source>
        <dbReference type="SAM" id="MobiDB-lite"/>
    </source>
</evidence>
<dbReference type="Proteomes" id="UP001492380">
    <property type="component" value="Unassembled WGS sequence"/>
</dbReference>
<feature type="compositionally biased region" description="Polar residues" evidence="1">
    <location>
        <begin position="87"/>
        <end position="98"/>
    </location>
</feature>